<keyword evidence="4" id="KW-0479">Metal-binding</keyword>
<proteinExistence type="predicted"/>
<dbReference type="GO" id="GO:0008270">
    <property type="term" value="F:zinc ion binding"/>
    <property type="evidence" value="ECO:0007669"/>
    <property type="project" value="UniProtKB-KW"/>
</dbReference>
<evidence type="ECO:0000256" key="1">
    <source>
        <dbReference type="ARBA" id="ARBA00023015"/>
    </source>
</evidence>
<dbReference type="Gene3D" id="3.30.50.10">
    <property type="entry name" value="Erythroid Transcription Factor GATA-1, subunit A"/>
    <property type="match status" value="1"/>
</dbReference>
<gene>
    <name evidence="6" type="ordered locus">MTR_1g016200</name>
    <name evidence="7" type="ORF">MtrunA17_Chr1g0151471</name>
</gene>
<evidence type="ECO:0000256" key="4">
    <source>
        <dbReference type="PROSITE-ProRule" id="PRU00094"/>
    </source>
</evidence>
<evidence type="ECO:0000313" key="6">
    <source>
        <dbReference type="EMBL" id="AES59248.1"/>
    </source>
</evidence>
<keyword evidence="3" id="KW-0804">Transcription</keyword>
<dbReference type="InterPro" id="IPR013088">
    <property type="entry name" value="Znf_NHR/GATA"/>
</dbReference>
<evidence type="ECO:0000313" key="9">
    <source>
        <dbReference type="Proteomes" id="UP000002051"/>
    </source>
</evidence>
<dbReference type="STRING" id="3880.G7I9Y7"/>
<dbReference type="HOGENOM" id="CLU_2254080_0_0_1"/>
<dbReference type="Proteomes" id="UP000265566">
    <property type="component" value="Chromosome 1"/>
</dbReference>
<dbReference type="EMBL" id="PSQE01000001">
    <property type="protein sequence ID" value="RHN77131.1"/>
    <property type="molecule type" value="Genomic_DNA"/>
</dbReference>
<evidence type="ECO:0000313" key="8">
    <source>
        <dbReference type="EnsemblPlants" id="AES59248"/>
    </source>
</evidence>
<dbReference type="EMBL" id="CM001217">
    <property type="protein sequence ID" value="AES59248.1"/>
    <property type="molecule type" value="Genomic_DNA"/>
</dbReference>
<name>G7I9Y7_MEDTR</name>
<dbReference type="GO" id="GO:0043565">
    <property type="term" value="F:sequence-specific DNA binding"/>
    <property type="evidence" value="ECO:0007669"/>
    <property type="project" value="InterPro"/>
</dbReference>
<reference evidence="8" key="3">
    <citation type="submission" date="2015-04" db="UniProtKB">
        <authorList>
            <consortium name="EnsemblPlants"/>
        </authorList>
    </citation>
    <scope>IDENTIFICATION</scope>
    <source>
        <strain evidence="8">cv. Jemalong A17</strain>
    </source>
</reference>
<evidence type="ECO:0000313" key="7">
    <source>
        <dbReference type="EMBL" id="RHN77131.1"/>
    </source>
</evidence>
<dbReference type="Gramene" id="rna555">
    <property type="protein sequence ID" value="RHN77131.1"/>
    <property type="gene ID" value="gene555"/>
</dbReference>
<reference evidence="6 9" key="1">
    <citation type="journal article" date="2011" name="Nature">
        <title>The Medicago genome provides insight into the evolution of rhizobial symbioses.</title>
        <authorList>
            <person name="Young N.D."/>
            <person name="Debelle F."/>
            <person name="Oldroyd G.E."/>
            <person name="Geurts R."/>
            <person name="Cannon S.B."/>
            <person name="Udvardi M.K."/>
            <person name="Benedito V.A."/>
            <person name="Mayer K.F."/>
            <person name="Gouzy J."/>
            <person name="Schoof H."/>
            <person name="Van de Peer Y."/>
            <person name="Proost S."/>
            <person name="Cook D.R."/>
            <person name="Meyers B.C."/>
            <person name="Spannagl M."/>
            <person name="Cheung F."/>
            <person name="De Mita S."/>
            <person name="Krishnakumar V."/>
            <person name="Gundlach H."/>
            <person name="Zhou S."/>
            <person name="Mudge J."/>
            <person name="Bharti A.K."/>
            <person name="Murray J.D."/>
            <person name="Naoumkina M.A."/>
            <person name="Rosen B."/>
            <person name="Silverstein K.A."/>
            <person name="Tang H."/>
            <person name="Rombauts S."/>
            <person name="Zhao P.X."/>
            <person name="Zhou P."/>
            <person name="Barbe V."/>
            <person name="Bardou P."/>
            <person name="Bechner M."/>
            <person name="Bellec A."/>
            <person name="Berger A."/>
            <person name="Berges H."/>
            <person name="Bidwell S."/>
            <person name="Bisseling T."/>
            <person name="Choisne N."/>
            <person name="Couloux A."/>
            <person name="Denny R."/>
            <person name="Deshpande S."/>
            <person name="Dai X."/>
            <person name="Doyle J.J."/>
            <person name="Dudez A.M."/>
            <person name="Farmer A.D."/>
            <person name="Fouteau S."/>
            <person name="Franken C."/>
            <person name="Gibelin C."/>
            <person name="Gish J."/>
            <person name="Goldstein S."/>
            <person name="Gonzalez A.J."/>
            <person name="Green P.J."/>
            <person name="Hallab A."/>
            <person name="Hartog M."/>
            <person name="Hua A."/>
            <person name="Humphray S.J."/>
            <person name="Jeong D.H."/>
            <person name="Jing Y."/>
            <person name="Jocker A."/>
            <person name="Kenton S.M."/>
            <person name="Kim D.J."/>
            <person name="Klee K."/>
            <person name="Lai H."/>
            <person name="Lang C."/>
            <person name="Lin S."/>
            <person name="Macmil S.L."/>
            <person name="Magdelenat G."/>
            <person name="Matthews L."/>
            <person name="McCorrison J."/>
            <person name="Monaghan E.L."/>
            <person name="Mun J.H."/>
            <person name="Najar F.Z."/>
            <person name="Nicholson C."/>
            <person name="Noirot C."/>
            <person name="O'Bleness M."/>
            <person name="Paule C.R."/>
            <person name="Poulain J."/>
            <person name="Prion F."/>
            <person name="Qin B."/>
            <person name="Qu C."/>
            <person name="Retzel E.F."/>
            <person name="Riddle C."/>
            <person name="Sallet E."/>
            <person name="Samain S."/>
            <person name="Samson N."/>
            <person name="Sanders I."/>
            <person name="Saurat O."/>
            <person name="Scarpelli C."/>
            <person name="Schiex T."/>
            <person name="Segurens B."/>
            <person name="Severin A.J."/>
            <person name="Sherrier D.J."/>
            <person name="Shi R."/>
            <person name="Sims S."/>
            <person name="Singer S.R."/>
            <person name="Sinharoy S."/>
            <person name="Sterck L."/>
            <person name="Viollet A."/>
            <person name="Wang B.B."/>
            <person name="Wang K."/>
            <person name="Wang M."/>
            <person name="Wang X."/>
            <person name="Warfsmann J."/>
            <person name="Weissenbach J."/>
            <person name="White D.D."/>
            <person name="White J.D."/>
            <person name="Wiley G.B."/>
            <person name="Wincker P."/>
            <person name="Xing Y."/>
            <person name="Yang L."/>
            <person name="Yao Z."/>
            <person name="Ying F."/>
            <person name="Zhai J."/>
            <person name="Zhou L."/>
            <person name="Zuber A."/>
            <person name="Denarie J."/>
            <person name="Dixon R.A."/>
            <person name="May G.D."/>
            <person name="Schwartz D.C."/>
            <person name="Rogers J."/>
            <person name="Quetier F."/>
            <person name="Town C.D."/>
            <person name="Roe B.A."/>
        </authorList>
    </citation>
    <scope>NUCLEOTIDE SEQUENCE [LARGE SCALE GENOMIC DNA]</scope>
    <source>
        <strain evidence="6">A17</strain>
        <strain evidence="8 9">cv. Jemalong A17</strain>
    </source>
</reference>
<dbReference type="PaxDb" id="3880-AES59248"/>
<evidence type="ECO:0000313" key="10">
    <source>
        <dbReference type="Proteomes" id="UP000265566"/>
    </source>
</evidence>
<keyword evidence="2" id="KW-0238">DNA-binding</keyword>
<organism evidence="6 9">
    <name type="scientific">Medicago truncatula</name>
    <name type="common">Barrel medic</name>
    <name type="synonym">Medicago tribuloides</name>
    <dbReference type="NCBI Taxonomy" id="3880"/>
    <lineage>
        <taxon>Eukaryota</taxon>
        <taxon>Viridiplantae</taxon>
        <taxon>Streptophyta</taxon>
        <taxon>Embryophyta</taxon>
        <taxon>Tracheophyta</taxon>
        <taxon>Spermatophyta</taxon>
        <taxon>Magnoliopsida</taxon>
        <taxon>eudicotyledons</taxon>
        <taxon>Gunneridae</taxon>
        <taxon>Pentapetalae</taxon>
        <taxon>rosids</taxon>
        <taxon>fabids</taxon>
        <taxon>Fabales</taxon>
        <taxon>Fabaceae</taxon>
        <taxon>Papilionoideae</taxon>
        <taxon>50 kb inversion clade</taxon>
        <taxon>NPAAA clade</taxon>
        <taxon>Hologalegina</taxon>
        <taxon>IRL clade</taxon>
        <taxon>Trifolieae</taxon>
        <taxon>Medicago</taxon>
    </lineage>
</organism>
<evidence type="ECO:0000259" key="5">
    <source>
        <dbReference type="PROSITE" id="PS50114"/>
    </source>
</evidence>
<evidence type="ECO:0000256" key="3">
    <source>
        <dbReference type="ARBA" id="ARBA00023163"/>
    </source>
</evidence>
<dbReference type="SUPFAM" id="SSF57716">
    <property type="entry name" value="Glucocorticoid receptor-like (DNA-binding domain)"/>
    <property type="match status" value="1"/>
</dbReference>
<keyword evidence="1" id="KW-0805">Transcription regulation</keyword>
<feature type="domain" description="GATA-type" evidence="5">
    <location>
        <begin position="62"/>
        <end position="92"/>
    </location>
</feature>
<evidence type="ECO:0000256" key="2">
    <source>
        <dbReference type="ARBA" id="ARBA00023125"/>
    </source>
</evidence>
<protein>
    <submittedName>
        <fullName evidence="6">GATA type zinc finger transcription factor family protein</fullName>
    </submittedName>
    <submittedName>
        <fullName evidence="7">Putative transcription factor C2C2-GATA family</fullName>
    </submittedName>
</protein>
<dbReference type="InterPro" id="IPR000679">
    <property type="entry name" value="Znf_GATA"/>
</dbReference>
<keyword evidence="4" id="KW-0863">Zinc-finger</keyword>
<reference evidence="7" key="5">
    <citation type="journal article" date="2018" name="Nat. Plants">
        <title>Whole-genome landscape of Medicago truncatula symbiotic genes.</title>
        <authorList>
            <person name="Pecrix Y."/>
            <person name="Gamas P."/>
            <person name="Carrere S."/>
        </authorList>
    </citation>
    <scope>NUCLEOTIDE SEQUENCE</scope>
    <source>
        <tissue evidence="7">Leaves</tissue>
    </source>
</reference>
<dbReference type="Pfam" id="PF00320">
    <property type="entry name" value="GATA"/>
    <property type="match status" value="1"/>
</dbReference>
<dbReference type="PROSITE" id="PS50114">
    <property type="entry name" value="GATA_ZN_FINGER_2"/>
    <property type="match status" value="1"/>
</dbReference>
<reference evidence="10" key="4">
    <citation type="journal article" date="2018" name="Nat. Plants">
        <title>Whole-genome landscape of Medicago truncatula symbiotic genes.</title>
        <authorList>
            <person name="Pecrix Y."/>
            <person name="Staton S.E."/>
            <person name="Sallet E."/>
            <person name="Lelandais-Briere C."/>
            <person name="Moreau S."/>
            <person name="Carrere S."/>
            <person name="Blein T."/>
            <person name="Jardinaud M.F."/>
            <person name="Latrasse D."/>
            <person name="Zouine M."/>
            <person name="Zahm M."/>
            <person name="Kreplak J."/>
            <person name="Mayjonade B."/>
            <person name="Satge C."/>
            <person name="Perez M."/>
            <person name="Cauet S."/>
            <person name="Marande W."/>
            <person name="Chantry-Darmon C."/>
            <person name="Lopez-Roques C."/>
            <person name="Bouchez O."/>
            <person name="Berard A."/>
            <person name="Debelle F."/>
            <person name="Munos S."/>
            <person name="Bendahmane A."/>
            <person name="Berges H."/>
            <person name="Niebel A."/>
            <person name="Buitink J."/>
            <person name="Frugier F."/>
            <person name="Benhamed M."/>
            <person name="Crespi M."/>
            <person name="Gouzy J."/>
            <person name="Gamas P."/>
        </authorList>
    </citation>
    <scope>NUCLEOTIDE SEQUENCE [LARGE SCALE GENOMIC DNA]</scope>
    <source>
        <strain evidence="10">cv. Jemalong A17</strain>
    </source>
</reference>
<dbReference type="AlphaFoldDB" id="G7I9Y7"/>
<dbReference type="SMART" id="SM00401">
    <property type="entry name" value="ZnF_GATA"/>
    <property type="match status" value="1"/>
</dbReference>
<sequence>MMPKQRRRKQLLVLPKRRKQMLASAAKKKKIKTTTEYELYPSFKPKYPRMRVSNIWLTITVCFDCDTNTTPLWSSDPTGSKWLCNACRLRRRREEAKADKGLDS</sequence>
<keyword evidence="9" id="KW-1185">Reference proteome</keyword>
<dbReference type="Proteomes" id="UP000002051">
    <property type="component" value="Unassembled WGS sequence"/>
</dbReference>
<keyword evidence="4" id="KW-0862">Zinc</keyword>
<dbReference type="GO" id="GO:0006355">
    <property type="term" value="P:regulation of DNA-templated transcription"/>
    <property type="evidence" value="ECO:0007669"/>
    <property type="project" value="InterPro"/>
</dbReference>
<accession>G7I9Y7</accession>
<dbReference type="EnsemblPlants" id="AES59248">
    <property type="protein sequence ID" value="AES59248"/>
    <property type="gene ID" value="MTR_1g016200"/>
</dbReference>
<reference evidence="6 9" key="2">
    <citation type="journal article" date="2014" name="BMC Genomics">
        <title>An improved genome release (version Mt4.0) for the model legume Medicago truncatula.</title>
        <authorList>
            <person name="Tang H."/>
            <person name="Krishnakumar V."/>
            <person name="Bidwell S."/>
            <person name="Rosen B."/>
            <person name="Chan A."/>
            <person name="Zhou S."/>
            <person name="Gentzbittel L."/>
            <person name="Childs K.L."/>
            <person name="Yandell M."/>
            <person name="Gundlach H."/>
            <person name="Mayer K.F."/>
            <person name="Schwartz D.C."/>
            <person name="Town C.D."/>
        </authorList>
    </citation>
    <scope>GENOME REANNOTATION</scope>
    <source>
        <strain evidence="8 9">cv. Jemalong A17</strain>
    </source>
</reference>